<keyword evidence="3" id="KW-1185">Reference proteome</keyword>
<keyword evidence="1" id="KW-0812">Transmembrane</keyword>
<dbReference type="PANTHER" id="PTHR39594:SF1">
    <property type="entry name" value="PROTEIN YCHQ"/>
    <property type="match status" value="1"/>
</dbReference>
<gene>
    <name evidence="2" type="ORF">HMF8227_01015</name>
</gene>
<dbReference type="KEGG" id="salh:HMF8227_01015"/>
<accession>A0A2S2E1J4</accession>
<protein>
    <submittedName>
        <fullName evidence="2">Protein sirB2</fullName>
    </submittedName>
</protein>
<dbReference type="Proteomes" id="UP000245728">
    <property type="component" value="Chromosome"/>
</dbReference>
<proteinExistence type="predicted"/>
<name>A0A2S2E1J4_9ALTE</name>
<dbReference type="RefSeq" id="WP_109339143.1">
    <property type="nucleotide sequence ID" value="NZ_CP029347.1"/>
</dbReference>
<evidence type="ECO:0000313" key="2">
    <source>
        <dbReference type="EMBL" id="AWL11504.1"/>
    </source>
</evidence>
<dbReference type="EMBL" id="CP029347">
    <property type="protein sequence ID" value="AWL11504.1"/>
    <property type="molecule type" value="Genomic_DNA"/>
</dbReference>
<reference evidence="2 3" key="1">
    <citation type="submission" date="2018-05" db="EMBL/GenBank/DDBJ databases">
        <title>Salinimonas sp. HMF8227 Genome sequencing and assembly.</title>
        <authorList>
            <person name="Kang H."/>
            <person name="Kang J."/>
            <person name="Cha I."/>
            <person name="Kim H."/>
            <person name="Joh K."/>
        </authorList>
    </citation>
    <scope>NUCLEOTIDE SEQUENCE [LARGE SCALE GENOMIC DNA]</scope>
    <source>
        <strain evidence="2 3">HMF8227</strain>
    </source>
</reference>
<dbReference type="Pfam" id="PF04247">
    <property type="entry name" value="SirB"/>
    <property type="match status" value="1"/>
</dbReference>
<keyword evidence="1" id="KW-0472">Membrane</keyword>
<dbReference type="PANTHER" id="PTHR39594">
    <property type="entry name" value="PROTEIN YCHQ"/>
    <property type="match status" value="1"/>
</dbReference>
<dbReference type="GO" id="GO:0005886">
    <property type="term" value="C:plasma membrane"/>
    <property type="evidence" value="ECO:0007669"/>
    <property type="project" value="TreeGrafter"/>
</dbReference>
<evidence type="ECO:0000313" key="3">
    <source>
        <dbReference type="Proteomes" id="UP000245728"/>
    </source>
</evidence>
<dbReference type="OrthoDB" id="5588650at2"/>
<dbReference type="PIRSF" id="PIRSF005610">
    <property type="entry name" value="SirB"/>
    <property type="match status" value="1"/>
</dbReference>
<evidence type="ECO:0000256" key="1">
    <source>
        <dbReference type="SAM" id="Phobius"/>
    </source>
</evidence>
<feature type="transmembrane region" description="Helical" evidence="1">
    <location>
        <begin position="6"/>
        <end position="26"/>
    </location>
</feature>
<feature type="transmembrane region" description="Helical" evidence="1">
    <location>
        <begin position="38"/>
        <end position="63"/>
    </location>
</feature>
<dbReference type="InterPro" id="IPR007360">
    <property type="entry name" value="SirB"/>
</dbReference>
<dbReference type="AlphaFoldDB" id="A0A2S2E1J4"/>
<organism evidence="2 3">
    <name type="scientific">Saliniradius amylolyticus</name>
    <dbReference type="NCBI Taxonomy" id="2183582"/>
    <lineage>
        <taxon>Bacteria</taxon>
        <taxon>Pseudomonadati</taxon>
        <taxon>Pseudomonadota</taxon>
        <taxon>Gammaproteobacteria</taxon>
        <taxon>Alteromonadales</taxon>
        <taxon>Alteromonadaceae</taxon>
        <taxon>Saliniradius</taxon>
    </lineage>
</organism>
<sequence length="125" mass="14408">MYFALKHFHQTMVALTVALFVLRFYWLHRHPAMLGKKWVKVVPHVIDTLLLLSAAGLCVLIQQYPFVHDWVTEKLMAVLLYILLAFVALKIGRTTFIRWVGFLGAISWLLFAAKVAIIKQPLLFS</sequence>
<keyword evidence="1" id="KW-1133">Transmembrane helix</keyword>
<feature type="transmembrane region" description="Helical" evidence="1">
    <location>
        <begin position="99"/>
        <end position="118"/>
    </location>
</feature>
<feature type="transmembrane region" description="Helical" evidence="1">
    <location>
        <begin position="75"/>
        <end position="92"/>
    </location>
</feature>